<sequence length="72" mass="8059">MFDERNLLLEARHVTRRFPASGGRVLTACNDVNLKFYKGKTLGLIGESGCGKSTFMRLVVRLDIPTEGEILF</sequence>
<feature type="domain" description="ABC transporter" evidence="4">
    <location>
        <begin position="30"/>
        <end position="71"/>
    </location>
</feature>
<gene>
    <name evidence="5" type="ORF">H9753_04700</name>
</gene>
<dbReference type="InterPro" id="IPR027417">
    <property type="entry name" value="P-loop_NTPase"/>
</dbReference>
<dbReference type="Pfam" id="PF00005">
    <property type="entry name" value="ABC_tran"/>
    <property type="match status" value="1"/>
</dbReference>
<reference evidence="5" key="2">
    <citation type="submission" date="2021-04" db="EMBL/GenBank/DDBJ databases">
        <authorList>
            <person name="Gilroy R."/>
        </authorList>
    </citation>
    <scope>NUCLEOTIDE SEQUENCE</scope>
    <source>
        <strain evidence="5">ChiBcec2-3848</strain>
    </source>
</reference>
<reference evidence="5" key="1">
    <citation type="journal article" date="2021" name="PeerJ">
        <title>Extensive microbial diversity within the chicken gut microbiome revealed by metagenomics and culture.</title>
        <authorList>
            <person name="Gilroy R."/>
            <person name="Ravi A."/>
            <person name="Getino M."/>
            <person name="Pursley I."/>
            <person name="Horton D.L."/>
            <person name="Alikhan N.F."/>
            <person name="Baker D."/>
            <person name="Gharbi K."/>
            <person name="Hall N."/>
            <person name="Watson M."/>
            <person name="Adriaenssens E.M."/>
            <person name="Foster-Nyarko E."/>
            <person name="Jarju S."/>
            <person name="Secka A."/>
            <person name="Antonio M."/>
            <person name="Oren A."/>
            <person name="Chaudhuri R.R."/>
            <person name="La Ragione R."/>
            <person name="Hildebrand F."/>
            <person name="Pallen M.J."/>
        </authorList>
    </citation>
    <scope>NUCLEOTIDE SEQUENCE</scope>
    <source>
        <strain evidence="5">ChiBcec2-3848</strain>
    </source>
</reference>
<dbReference type="Proteomes" id="UP000823886">
    <property type="component" value="Unassembled WGS sequence"/>
</dbReference>
<dbReference type="GO" id="GO:0005524">
    <property type="term" value="F:ATP binding"/>
    <property type="evidence" value="ECO:0007669"/>
    <property type="project" value="UniProtKB-KW"/>
</dbReference>
<organism evidence="5 6">
    <name type="scientific">Candidatus Blautia merdavium</name>
    <dbReference type="NCBI Taxonomy" id="2838494"/>
    <lineage>
        <taxon>Bacteria</taxon>
        <taxon>Bacillati</taxon>
        <taxon>Bacillota</taxon>
        <taxon>Clostridia</taxon>
        <taxon>Lachnospirales</taxon>
        <taxon>Lachnospiraceae</taxon>
        <taxon>Blautia</taxon>
    </lineage>
</organism>
<evidence type="ECO:0000259" key="4">
    <source>
        <dbReference type="Pfam" id="PF00005"/>
    </source>
</evidence>
<dbReference type="EMBL" id="DWVZ01000057">
    <property type="protein sequence ID" value="HJC62900.1"/>
    <property type="molecule type" value="Genomic_DNA"/>
</dbReference>
<dbReference type="GO" id="GO:0016887">
    <property type="term" value="F:ATP hydrolysis activity"/>
    <property type="evidence" value="ECO:0007669"/>
    <property type="project" value="InterPro"/>
</dbReference>
<evidence type="ECO:0000256" key="1">
    <source>
        <dbReference type="ARBA" id="ARBA00022448"/>
    </source>
</evidence>
<keyword evidence="1" id="KW-0813">Transport</keyword>
<dbReference type="Gene3D" id="3.40.50.300">
    <property type="entry name" value="P-loop containing nucleotide triphosphate hydrolases"/>
    <property type="match status" value="1"/>
</dbReference>
<name>A0A9D2PN66_9FIRM</name>
<evidence type="ECO:0000256" key="2">
    <source>
        <dbReference type="ARBA" id="ARBA00022741"/>
    </source>
</evidence>
<evidence type="ECO:0000313" key="6">
    <source>
        <dbReference type="Proteomes" id="UP000823886"/>
    </source>
</evidence>
<evidence type="ECO:0000313" key="5">
    <source>
        <dbReference type="EMBL" id="HJC62900.1"/>
    </source>
</evidence>
<dbReference type="InterPro" id="IPR050319">
    <property type="entry name" value="ABC_transp_ATP-bind"/>
</dbReference>
<dbReference type="SUPFAM" id="SSF52540">
    <property type="entry name" value="P-loop containing nucleoside triphosphate hydrolases"/>
    <property type="match status" value="1"/>
</dbReference>
<dbReference type="AlphaFoldDB" id="A0A9D2PN66"/>
<dbReference type="PANTHER" id="PTHR43776:SF8">
    <property type="entry name" value="ABC TRANSPORTER, ATP-BINDING PROTEIN"/>
    <property type="match status" value="1"/>
</dbReference>
<keyword evidence="3 5" id="KW-0067">ATP-binding</keyword>
<protein>
    <submittedName>
        <fullName evidence="5">ATP-binding cassette domain-containing protein</fullName>
    </submittedName>
</protein>
<dbReference type="PANTHER" id="PTHR43776">
    <property type="entry name" value="TRANSPORT ATP-BINDING PROTEIN"/>
    <property type="match status" value="1"/>
</dbReference>
<dbReference type="InterPro" id="IPR003439">
    <property type="entry name" value="ABC_transporter-like_ATP-bd"/>
</dbReference>
<feature type="non-terminal residue" evidence="5">
    <location>
        <position position="72"/>
    </location>
</feature>
<accession>A0A9D2PN66</accession>
<proteinExistence type="predicted"/>
<evidence type="ECO:0000256" key="3">
    <source>
        <dbReference type="ARBA" id="ARBA00022840"/>
    </source>
</evidence>
<keyword evidence="2" id="KW-0547">Nucleotide-binding</keyword>
<comment type="caution">
    <text evidence="5">The sequence shown here is derived from an EMBL/GenBank/DDBJ whole genome shotgun (WGS) entry which is preliminary data.</text>
</comment>